<proteinExistence type="predicted"/>
<sequence length="129" mass="14468">MPDDVIVTPVPLVDPPQQDVSPNLPQQDVSHDLPQHLPLPQRVLYVDDIVLTGNNTDFIAHFINILFTKFALKDMCLLSHFLGIEVISTSTGLFLSQAQYISDILTHFQMENAQTISRPMSYSDKLPPP</sequence>
<evidence type="ECO:0000313" key="1">
    <source>
        <dbReference type="EMBL" id="KAK8478633.1"/>
    </source>
</evidence>
<protein>
    <submittedName>
        <fullName evidence="1">Uncharacterized protein</fullName>
    </submittedName>
</protein>
<dbReference type="Pfam" id="PF07727">
    <property type="entry name" value="RVT_2"/>
    <property type="match status" value="1"/>
</dbReference>
<organism evidence="1 2">
    <name type="scientific">Hibiscus sabdariffa</name>
    <name type="common">roselle</name>
    <dbReference type="NCBI Taxonomy" id="183260"/>
    <lineage>
        <taxon>Eukaryota</taxon>
        <taxon>Viridiplantae</taxon>
        <taxon>Streptophyta</taxon>
        <taxon>Embryophyta</taxon>
        <taxon>Tracheophyta</taxon>
        <taxon>Spermatophyta</taxon>
        <taxon>Magnoliopsida</taxon>
        <taxon>eudicotyledons</taxon>
        <taxon>Gunneridae</taxon>
        <taxon>Pentapetalae</taxon>
        <taxon>rosids</taxon>
        <taxon>malvids</taxon>
        <taxon>Malvales</taxon>
        <taxon>Malvaceae</taxon>
        <taxon>Malvoideae</taxon>
        <taxon>Hibiscus</taxon>
    </lineage>
</organism>
<reference evidence="1 2" key="1">
    <citation type="journal article" date="2024" name="G3 (Bethesda)">
        <title>Genome assembly of Hibiscus sabdariffa L. provides insights into metabolisms of medicinal natural products.</title>
        <authorList>
            <person name="Kim T."/>
        </authorList>
    </citation>
    <scope>NUCLEOTIDE SEQUENCE [LARGE SCALE GENOMIC DNA]</scope>
    <source>
        <strain evidence="1">TK-2024</strain>
        <tissue evidence="1">Old leaves</tissue>
    </source>
</reference>
<keyword evidence="2" id="KW-1185">Reference proteome</keyword>
<comment type="caution">
    <text evidence="1">The sequence shown here is derived from an EMBL/GenBank/DDBJ whole genome shotgun (WGS) entry which is preliminary data.</text>
</comment>
<dbReference type="EMBL" id="JBBPBM010002453">
    <property type="protein sequence ID" value="KAK8478633.1"/>
    <property type="molecule type" value="Genomic_DNA"/>
</dbReference>
<dbReference type="InterPro" id="IPR013103">
    <property type="entry name" value="RVT_2"/>
</dbReference>
<evidence type="ECO:0000313" key="2">
    <source>
        <dbReference type="Proteomes" id="UP001472677"/>
    </source>
</evidence>
<name>A0ABR1ZEX3_9ROSI</name>
<accession>A0ABR1ZEX3</accession>
<gene>
    <name evidence="1" type="ORF">V6N12_054061</name>
</gene>
<dbReference type="Proteomes" id="UP001472677">
    <property type="component" value="Unassembled WGS sequence"/>
</dbReference>